<sequence length="575" mass="67431">MSTNVNEDRKRLKELINEASNLERELKKQEQEKRKFNNTESLTEFDEDAEFLRNSLKDIYEDLILIDFKFSNEHNIEEKLWQHVFYSHIEGLRQKLRKINKKEKENEHEATYLELCRYLDLGTGFYHTIVNGLKIRENIDLDRIGIGIVLPPLPETRQNSAGKSLQLNVFNAQYRNVELRSLSIGLAFGLLVPIMKNFYEAWDIEDQMSDKMRSILIECLTAVSLWCQYLGTSTETLSQSYLYAKSVEKENKIIFQMFLRNLKNFFRLLSEILNHPKISLLGVDNPELYKQSIIEDIEFLGVVPLRTLQQDIIFTSKADPLKVRIARMALFGRKMAELKSLDVFTYNESMGQFTLIDEETKKKERQKLMKLMAQQLLQDQVNSLETNLQKRGLPLQRKNTTSKNTVVFDIGVILNHLNSVRKWVADGKCYVIVPLDVIDSLDLIKKGSTQENARAREAIRYLDQQFQKRQQNPGDYFIRAQKVDEKLPQWALAEKYLIGENYQDNFDECNGQENEDEDMNPMEKFSVDDIPQEYRPTLSCWLYYFRLSDIGETFFVTEDKILIKYAKMFGLPIVE</sequence>
<dbReference type="Proteomes" id="UP000789525">
    <property type="component" value="Unassembled WGS sequence"/>
</dbReference>
<comment type="caution">
    <text evidence="1">The sequence shown here is derived from an EMBL/GenBank/DDBJ whole genome shotgun (WGS) entry which is preliminary data.</text>
</comment>
<evidence type="ECO:0000313" key="1">
    <source>
        <dbReference type="EMBL" id="CAG8592445.1"/>
    </source>
</evidence>
<gene>
    <name evidence="1" type="ORF">ACOLOM_LOCUS6372</name>
</gene>
<protein>
    <submittedName>
        <fullName evidence="1">16337_t:CDS:1</fullName>
    </submittedName>
</protein>
<keyword evidence="2" id="KW-1185">Reference proteome</keyword>
<reference evidence="1" key="1">
    <citation type="submission" date="2021-06" db="EMBL/GenBank/DDBJ databases">
        <authorList>
            <person name="Kallberg Y."/>
            <person name="Tangrot J."/>
            <person name="Rosling A."/>
        </authorList>
    </citation>
    <scope>NUCLEOTIDE SEQUENCE</scope>
    <source>
        <strain evidence="1">CL356</strain>
    </source>
</reference>
<organism evidence="1 2">
    <name type="scientific">Acaulospora colombiana</name>
    <dbReference type="NCBI Taxonomy" id="27376"/>
    <lineage>
        <taxon>Eukaryota</taxon>
        <taxon>Fungi</taxon>
        <taxon>Fungi incertae sedis</taxon>
        <taxon>Mucoromycota</taxon>
        <taxon>Glomeromycotina</taxon>
        <taxon>Glomeromycetes</taxon>
        <taxon>Diversisporales</taxon>
        <taxon>Acaulosporaceae</taxon>
        <taxon>Acaulospora</taxon>
    </lineage>
</organism>
<name>A0ACA9MH71_9GLOM</name>
<accession>A0ACA9MH71</accession>
<proteinExistence type="predicted"/>
<dbReference type="EMBL" id="CAJVPT010013032">
    <property type="protein sequence ID" value="CAG8592445.1"/>
    <property type="molecule type" value="Genomic_DNA"/>
</dbReference>
<feature type="non-terminal residue" evidence="1">
    <location>
        <position position="575"/>
    </location>
</feature>
<evidence type="ECO:0000313" key="2">
    <source>
        <dbReference type="Proteomes" id="UP000789525"/>
    </source>
</evidence>